<keyword evidence="3" id="KW-0479">Metal-binding</keyword>
<evidence type="ECO:0000256" key="3">
    <source>
        <dbReference type="ARBA" id="ARBA00022723"/>
    </source>
</evidence>
<dbReference type="RefSeq" id="WP_127695365.1">
    <property type="nucleotide sequence ID" value="NZ_SACQ01000008.1"/>
</dbReference>
<accession>A0A437Q4Z2</accession>
<reference evidence="5 6" key="1">
    <citation type="submission" date="2019-01" db="EMBL/GenBank/DDBJ databases">
        <authorList>
            <person name="Chen W.-M."/>
        </authorList>
    </citation>
    <scope>NUCLEOTIDE SEQUENCE [LARGE SCALE GENOMIC DNA]</scope>
    <source>
        <strain evidence="5 6">HPM-16</strain>
    </source>
</reference>
<keyword evidence="4" id="KW-0862">Zinc</keyword>
<evidence type="ECO:0000256" key="2">
    <source>
        <dbReference type="ARBA" id="ARBA00022679"/>
    </source>
</evidence>
<keyword evidence="6" id="KW-1185">Reference proteome</keyword>
<dbReference type="Pfam" id="PF05853">
    <property type="entry name" value="BKACE"/>
    <property type="match status" value="1"/>
</dbReference>
<dbReference type="Proteomes" id="UP000282818">
    <property type="component" value="Unassembled WGS sequence"/>
</dbReference>
<organism evidence="5 6">
    <name type="scientific">Neptunomonas marina</name>
    <dbReference type="NCBI Taxonomy" id="1815562"/>
    <lineage>
        <taxon>Bacteria</taxon>
        <taxon>Pseudomonadati</taxon>
        <taxon>Pseudomonadota</taxon>
        <taxon>Gammaproteobacteria</taxon>
        <taxon>Oceanospirillales</taxon>
        <taxon>Oceanospirillaceae</taxon>
        <taxon>Neptunomonas</taxon>
    </lineage>
</organism>
<dbReference type="PANTHER" id="PTHR37418">
    <property type="entry name" value="3-KETO-5-AMINOHEXANOATE CLEAVAGE ENZYME-RELATED"/>
    <property type="match status" value="1"/>
</dbReference>
<sequence length="276" mass="30236">MRQDSLVIVAPNGARRGKQDHPALPVTPDEIALEVEACVEAGAAMVHLHARDAEGGHSLEVADNEAVLEAVCKRVPQKDVVIQLTTEAVGIYQPPQQMALVRALQPEAASFAIKELIPTERDEETAEGFFRWAASAGVISQFIVYSADDLLRYVDLVERGVLPKNKHHLLFVLGRYHNKQQSELSDLEPFLALTDRLGDVRWAVCAFGQQEQACLLAATQAGGDVRVGFENNLLRPDGSLANNNSEQVSELADKIVQQGRKVLTAQELRAMPLFLS</sequence>
<dbReference type="GO" id="GO:0043720">
    <property type="term" value="F:3-keto-5-aminohexanoate cleavage activity"/>
    <property type="evidence" value="ECO:0007669"/>
    <property type="project" value="InterPro"/>
</dbReference>
<proteinExistence type="predicted"/>
<dbReference type="InterPro" id="IPR008567">
    <property type="entry name" value="BKACE"/>
</dbReference>
<dbReference type="EMBL" id="SACQ01000008">
    <property type="protein sequence ID" value="RVU29565.1"/>
    <property type="molecule type" value="Genomic_DNA"/>
</dbReference>
<comment type="caution">
    <text evidence="5">The sequence shown here is derived from an EMBL/GenBank/DDBJ whole genome shotgun (WGS) entry which is preliminary data.</text>
</comment>
<protein>
    <submittedName>
        <fullName evidence="5">3-keto-5-aminohexanoate cleavage protein</fullName>
    </submittedName>
</protein>
<dbReference type="GO" id="GO:0046872">
    <property type="term" value="F:metal ion binding"/>
    <property type="evidence" value="ECO:0007669"/>
    <property type="project" value="UniProtKB-KW"/>
</dbReference>
<dbReference type="InterPro" id="IPR013785">
    <property type="entry name" value="Aldolase_TIM"/>
</dbReference>
<dbReference type="PANTHER" id="PTHR37418:SF2">
    <property type="entry name" value="3-KETO-5-AMINOHEXANOATE CLEAVAGE ENZYME"/>
    <property type="match status" value="1"/>
</dbReference>
<comment type="cofactor">
    <cofactor evidence="1">
        <name>Zn(2+)</name>
        <dbReference type="ChEBI" id="CHEBI:29105"/>
    </cofactor>
</comment>
<dbReference type="Gene3D" id="3.20.20.70">
    <property type="entry name" value="Aldolase class I"/>
    <property type="match status" value="1"/>
</dbReference>
<evidence type="ECO:0000313" key="6">
    <source>
        <dbReference type="Proteomes" id="UP000282818"/>
    </source>
</evidence>
<keyword evidence="2" id="KW-0808">Transferase</keyword>
<evidence type="ECO:0000256" key="4">
    <source>
        <dbReference type="ARBA" id="ARBA00022833"/>
    </source>
</evidence>
<evidence type="ECO:0000256" key="1">
    <source>
        <dbReference type="ARBA" id="ARBA00001947"/>
    </source>
</evidence>
<evidence type="ECO:0000313" key="5">
    <source>
        <dbReference type="EMBL" id="RVU29565.1"/>
    </source>
</evidence>
<gene>
    <name evidence="5" type="ORF">EOE65_15450</name>
</gene>
<dbReference type="AlphaFoldDB" id="A0A437Q4Z2"/>
<name>A0A437Q4Z2_9GAMM</name>